<dbReference type="Gene3D" id="2.60.120.10">
    <property type="entry name" value="Jelly Rolls"/>
    <property type="match status" value="1"/>
</dbReference>
<name>A0A498GZW1_9EURY</name>
<accession>A0A498GZW1</accession>
<evidence type="ECO:0000256" key="1">
    <source>
        <dbReference type="ARBA" id="ARBA00004926"/>
    </source>
</evidence>
<dbReference type="AlphaFoldDB" id="A0A498GZW1"/>
<gene>
    <name evidence="8" type="ORF">ABH15_06810</name>
</gene>
<keyword evidence="5" id="KW-0324">Glycolysis</keyword>
<dbReference type="EC" id="5.3.1.9" evidence="3"/>
<dbReference type="InterPro" id="IPR014710">
    <property type="entry name" value="RmlC-like_jellyroll"/>
</dbReference>
<proteinExistence type="inferred from homology"/>
<protein>
    <recommendedName>
        <fullName evidence="3">glucose-6-phosphate isomerase</fullName>
        <ecNumber evidence="3">5.3.1.9</ecNumber>
    </recommendedName>
</protein>
<feature type="domain" description="Glucose-6-phosphate isomerase prokaryote" evidence="7">
    <location>
        <begin position="34"/>
        <end position="180"/>
    </location>
</feature>
<dbReference type="UniPathway" id="UPA00109">
    <property type="reaction ID" value="UER00181"/>
</dbReference>
<dbReference type="GO" id="GO:0006094">
    <property type="term" value="P:gluconeogenesis"/>
    <property type="evidence" value="ECO:0007669"/>
    <property type="project" value="UniProtKB-KW"/>
</dbReference>
<dbReference type="InterPro" id="IPR010551">
    <property type="entry name" value="G6P_isomerase_prok"/>
</dbReference>
<dbReference type="GO" id="GO:0004347">
    <property type="term" value="F:glucose-6-phosphate isomerase activity"/>
    <property type="evidence" value="ECO:0007669"/>
    <property type="project" value="UniProtKB-EC"/>
</dbReference>
<dbReference type="InterPro" id="IPR011051">
    <property type="entry name" value="RmlC_Cupin_sf"/>
</dbReference>
<keyword evidence="9" id="KW-1185">Reference proteome</keyword>
<dbReference type="SUPFAM" id="SSF51182">
    <property type="entry name" value="RmlC-like cupins"/>
    <property type="match status" value="1"/>
</dbReference>
<evidence type="ECO:0000313" key="9">
    <source>
        <dbReference type="Proteomes" id="UP000290932"/>
    </source>
</evidence>
<evidence type="ECO:0000313" key="8">
    <source>
        <dbReference type="EMBL" id="RXE55913.1"/>
    </source>
</evidence>
<dbReference type="OrthoDB" id="49661at2157"/>
<dbReference type="RefSeq" id="WP_128693625.1">
    <property type="nucleotide sequence ID" value="NZ_LHQS01000002.1"/>
</dbReference>
<dbReference type="EMBL" id="LHQS01000002">
    <property type="protein sequence ID" value="RXE55913.1"/>
    <property type="molecule type" value="Genomic_DNA"/>
</dbReference>
<keyword evidence="8" id="KW-0413">Isomerase</keyword>
<evidence type="ECO:0000256" key="2">
    <source>
        <dbReference type="ARBA" id="ARBA00006542"/>
    </source>
</evidence>
<organism evidence="8 9">
    <name type="scientific">Methanoculleus taiwanensis</name>
    <dbReference type="NCBI Taxonomy" id="1550565"/>
    <lineage>
        <taxon>Archaea</taxon>
        <taxon>Methanobacteriati</taxon>
        <taxon>Methanobacteriota</taxon>
        <taxon>Stenosarchaea group</taxon>
        <taxon>Methanomicrobia</taxon>
        <taxon>Methanomicrobiales</taxon>
        <taxon>Methanomicrobiaceae</taxon>
        <taxon>Methanoculleus</taxon>
    </lineage>
</organism>
<dbReference type="CDD" id="cd02218">
    <property type="entry name" value="cupin_PGI"/>
    <property type="match status" value="1"/>
</dbReference>
<evidence type="ECO:0000256" key="4">
    <source>
        <dbReference type="ARBA" id="ARBA00022432"/>
    </source>
</evidence>
<dbReference type="Proteomes" id="UP000290932">
    <property type="component" value="Unassembled WGS sequence"/>
</dbReference>
<dbReference type="Pfam" id="PF06560">
    <property type="entry name" value="GPI"/>
    <property type="match status" value="1"/>
</dbReference>
<dbReference type="GO" id="GO:0006096">
    <property type="term" value="P:glycolytic process"/>
    <property type="evidence" value="ECO:0007669"/>
    <property type="project" value="UniProtKB-UniPathway"/>
</dbReference>
<comment type="similarity">
    <text evidence="2">Belongs to the archaeal-type GPI family.</text>
</comment>
<evidence type="ECO:0000256" key="6">
    <source>
        <dbReference type="ARBA" id="ARBA00029321"/>
    </source>
</evidence>
<dbReference type="GO" id="GO:0005737">
    <property type="term" value="C:cytoplasm"/>
    <property type="evidence" value="ECO:0007669"/>
    <property type="project" value="InterPro"/>
</dbReference>
<comment type="caution">
    <text evidence="8">The sequence shown here is derived from an EMBL/GenBank/DDBJ whole genome shotgun (WGS) entry which is preliminary data.</text>
</comment>
<comment type="catalytic activity">
    <reaction evidence="6">
        <text>alpha-D-glucose 6-phosphate = beta-D-fructose 6-phosphate</text>
        <dbReference type="Rhea" id="RHEA:11816"/>
        <dbReference type="ChEBI" id="CHEBI:57634"/>
        <dbReference type="ChEBI" id="CHEBI:58225"/>
        <dbReference type="EC" id="5.3.1.9"/>
    </reaction>
</comment>
<evidence type="ECO:0000256" key="5">
    <source>
        <dbReference type="ARBA" id="ARBA00023152"/>
    </source>
</evidence>
<evidence type="ECO:0000256" key="3">
    <source>
        <dbReference type="ARBA" id="ARBA00011952"/>
    </source>
</evidence>
<keyword evidence="4" id="KW-0312">Gluconeogenesis</keyword>
<comment type="pathway">
    <text evidence="1">Carbohydrate degradation; glycolysis; D-glyceraldehyde 3-phosphate and glycerone phosphate from D-glucose: step 2/4.</text>
</comment>
<sequence length="232" mass="25995">MSRYWPGILPDPSVRTLDDMRYVLASPDAAGTMPLYFMYRDLALTEDDRQWLAEQNVRFDITVIPPGIVGGEYVKTKGHYHPLTPAGIGYPELYQVLAGEAHYLLQRKDLRDVVVVTAKAAEFVLIPPGYGHVTINPGVEELVMANLVSAGVASEYAFYEQMQGGAYYEMEGGVWVRNPRYPAVPPLRVIAAVEVPELGIRHGRGIYEMVSQREDLAYLNAPEKIPDDFYKT</sequence>
<evidence type="ECO:0000259" key="7">
    <source>
        <dbReference type="Pfam" id="PF06560"/>
    </source>
</evidence>
<reference evidence="8 9" key="1">
    <citation type="journal article" date="2015" name="Int. J. Syst. Evol. Microbiol.">
        <title>Methanoculleus taiwanensis sp. nov., a methanogen isolated from deep marine sediment at the deformation front area near Taiwan.</title>
        <authorList>
            <person name="Weng C.Y."/>
            <person name="Chen S.C."/>
            <person name="Lai M.C."/>
            <person name="Wu S.Y."/>
            <person name="Lin S."/>
            <person name="Yang T.F."/>
            <person name="Chen P.C."/>
        </authorList>
    </citation>
    <scope>NUCLEOTIDE SEQUENCE [LARGE SCALE GENOMIC DNA]</scope>
    <source>
        <strain evidence="8 9">CYW4</strain>
    </source>
</reference>